<organism evidence="2 3">
    <name type="scientific">Daucus carota subsp. sativus</name>
    <name type="common">Carrot</name>
    <dbReference type="NCBI Taxonomy" id="79200"/>
    <lineage>
        <taxon>Eukaryota</taxon>
        <taxon>Viridiplantae</taxon>
        <taxon>Streptophyta</taxon>
        <taxon>Embryophyta</taxon>
        <taxon>Tracheophyta</taxon>
        <taxon>Spermatophyta</taxon>
        <taxon>Magnoliopsida</taxon>
        <taxon>eudicotyledons</taxon>
        <taxon>Gunneridae</taxon>
        <taxon>Pentapetalae</taxon>
        <taxon>asterids</taxon>
        <taxon>campanulids</taxon>
        <taxon>Apiales</taxon>
        <taxon>Apiaceae</taxon>
        <taxon>Apioideae</taxon>
        <taxon>Scandiceae</taxon>
        <taxon>Daucinae</taxon>
        <taxon>Daucus</taxon>
        <taxon>Daucus sect. Daucus</taxon>
    </lineage>
</organism>
<keyword evidence="3" id="KW-1185">Reference proteome</keyword>
<dbReference type="InterPro" id="IPR004252">
    <property type="entry name" value="Probable_transposase_24"/>
</dbReference>
<evidence type="ECO:0008006" key="4">
    <source>
        <dbReference type="Google" id="ProtNLM"/>
    </source>
</evidence>
<proteinExistence type="predicted"/>
<name>A0AAF0WMW1_DAUCS</name>
<gene>
    <name evidence="2" type="ORF">DCAR_0311519</name>
</gene>
<sequence>MEDAADEEIEKAPRKPRGRSKMTKVHARAAAERPIIMLNKHSQPISEDGRVDSELSRFLGTVVKDNVPLTYVNWHVVPAELKKFMWEYTRQRYIIPDEAQWWVNRTLADLWRVHKSRIKKKYYTKYNSDEERLQNRPEDIPLEDFKQLLIYWGDDEIKSIAEDNAERRNSYTDTHTIGPKSLAQVRADLKKKDPNQASPSNAKVYFETRERKKDREYMPTAKAVKKRIKRMKKLISSGKDPEILVAGGKDHGREWLVGRSCKNAGGTSAPSSTDPYVEQLTRTIKESIESELEAKVNRKVQENMTMLLKKLEEANPGMKLDVDIRATVSSDGDDNGTPVTAGETS</sequence>
<dbReference type="Pfam" id="PF03004">
    <property type="entry name" value="Transposase_24"/>
    <property type="match status" value="1"/>
</dbReference>
<evidence type="ECO:0000313" key="3">
    <source>
        <dbReference type="Proteomes" id="UP000077755"/>
    </source>
</evidence>
<reference evidence="2" key="1">
    <citation type="journal article" date="2016" name="Nat. Genet.">
        <title>A high-quality carrot genome assembly provides new insights into carotenoid accumulation and asterid genome evolution.</title>
        <authorList>
            <person name="Iorizzo M."/>
            <person name="Ellison S."/>
            <person name="Senalik D."/>
            <person name="Zeng P."/>
            <person name="Satapoomin P."/>
            <person name="Huang J."/>
            <person name="Bowman M."/>
            <person name="Iovene M."/>
            <person name="Sanseverino W."/>
            <person name="Cavagnaro P."/>
            <person name="Yildiz M."/>
            <person name="Macko-Podgorni A."/>
            <person name="Moranska E."/>
            <person name="Grzebelus E."/>
            <person name="Grzebelus D."/>
            <person name="Ashrafi H."/>
            <person name="Zheng Z."/>
            <person name="Cheng S."/>
            <person name="Spooner D."/>
            <person name="Van Deynze A."/>
            <person name="Simon P."/>
        </authorList>
    </citation>
    <scope>NUCLEOTIDE SEQUENCE</scope>
    <source>
        <tissue evidence="2">Leaf</tissue>
    </source>
</reference>
<dbReference type="EMBL" id="CP093345">
    <property type="protein sequence ID" value="WOG92256.1"/>
    <property type="molecule type" value="Genomic_DNA"/>
</dbReference>
<feature type="region of interest" description="Disordered" evidence="1">
    <location>
        <begin position="1"/>
        <end position="22"/>
    </location>
</feature>
<dbReference type="PANTHER" id="PTHR33144">
    <property type="entry name" value="OS10G0409366 PROTEIN-RELATED"/>
    <property type="match status" value="1"/>
</dbReference>
<evidence type="ECO:0000313" key="2">
    <source>
        <dbReference type="EMBL" id="WOG92256.1"/>
    </source>
</evidence>
<accession>A0AAF0WMW1</accession>
<dbReference type="Proteomes" id="UP000077755">
    <property type="component" value="Chromosome 3"/>
</dbReference>
<dbReference type="AlphaFoldDB" id="A0AAF0WMW1"/>
<reference evidence="2" key="2">
    <citation type="submission" date="2022-03" db="EMBL/GenBank/DDBJ databases">
        <title>Draft title - Genomic analysis of global carrot germplasm unveils the trajectory of domestication and the origin of high carotenoid orange carrot.</title>
        <authorList>
            <person name="Iorizzo M."/>
            <person name="Ellison S."/>
            <person name="Senalik D."/>
            <person name="Macko-Podgorni A."/>
            <person name="Grzebelus D."/>
            <person name="Bostan H."/>
            <person name="Rolling W."/>
            <person name="Curaba J."/>
            <person name="Simon P."/>
        </authorList>
    </citation>
    <scope>NUCLEOTIDE SEQUENCE</scope>
    <source>
        <tissue evidence="2">Leaf</tissue>
    </source>
</reference>
<protein>
    <recommendedName>
        <fullName evidence="4">Transposase, Ptta/En/Spm, plant</fullName>
    </recommendedName>
</protein>
<dbReference type="PANTHER" id="PTHR33144:SF16">
    <property type="entry name" value="OS02G0129000 PROTEIN"/>
    <property type="match status" value="1"/>
</dbReference>
<evidence type="ECO:0000256" key="1">
    <source>
        <dbReference type="SAM" id="MobiDB-lite"/>
    </source>
</evidence>